<dbReference type="GO" id="GO:0003688">
    <property type="term" value="F:DNA replication origin binding"/>
    <property type="evidence" value="ECO:0007669"/>
    <property type="project" value="UniProtKB-UniRule"/>
</dbReference>
<evidence type="ECO:0000256" key="11">
    <source>
        <dbReference type="RuleBase" id="RU004227"/>
    </source>
</evidence>
<organism evidence="15 16">
    <name type="scientific">Microbaculum marinum</name>
    <dbReference type="NCBI Taxonomy" id="1764581"/>
    <lineage>
        <taxon>Bacteria</taxon>
        <taxon>Pseudomonadati</taxon>
        <taxon>Pseudomonadota</taxon>
        <taxon>Alphaproteobacteria</taxon>
        <taxon>Hyphomicrobiales</taxon>
        <taxon>Tepidamorphaceae</taxon>
        <taxon>Microbaculum</taxon>
    </lineage>
</organism>
<proteinExistence type="inferred from homology"/>
<comment type="domain">
    <text evidence="8">Domain I is involved in oligomerization and binding regulators, domain II is flexibile and of varying length in different bacteria, domain III forms the AAA+ region, while domain IV binds dsDNA.</text>
</comment>
<evidence type="ECO:0000256" key="1">
    <source>
        <dbReference type="ARBA" id="ARBA00006583"/>
    </source>
</evidence>
<keyword evidence="2 8" id="KW-0963">Cytoplasm</keyword>
<evidence type="ECO:0000256" key="9">
    <source>
        <dbReference type="NCBIfam" id="TIGR00362"/>
    </source>
</evidence>
<evidence type="ECO:0000256" key="12">
    <source>
        <dbReference type="SAM" id="MobiDB-lite"/>
    </source>
</evidence>
<dbReference type="Gene3D" id="3.40.50.300">
    <property type="entry name" value="P-loop containing nucleotide triphosphate hydrolases"/>
    <property type="match status" value="1"/>
</dbReference>
<dbReference type="GO" id="GO:0006270">
    <property type="term" value="P:DNA replication initiation"/>
    <property type="evidence" value="ECO:0007669"/>
    <property type="project" value="UniProtKB-UniRule"/>
</dbReference>
<dbReference type="NCBIfam" id="TIGR00362">
    <property type="entry name" value="DnaA"/>
    <property type="match status" value="1"/>
</dbReference>
<dbReference type="InterPro" id="IPR003593">
    <property type="entry name" value="AAA+_ATPase"/>
</dbReference>
<feature type="compositionally biased region" description="Gly residues" evidence="12">
    <location>
        <begin position="23"/>
        <end position="36"/>
    </location>
</feature>
<feature type="region of interest" description="Disordered" evidence="12">
    <location>
        <begin position="1"/>
        <end position="64"/>
    </location>
</feature>
<dbReference type="InterPro" id="IPR013159">
    <property type="entry name" value="DnaA_C"/>
</dbReference>
<evidence type="ECO:0000256" key="4">
    <source>
        <dbReference type="ARBA" id="ARBA00022741"/>
    </source>
</evidence>
<dbReference type="GO" id="GO:0005886">
    <property type="term" value="C:plasma membrane"/>
    <property type="evidence" value="ECO:0007669"/>
    <property type="project" value="TreeGrafter"/>
</dbReference>
<dbReference type="Pfam" id="PF08299">
    <property type="entry name" value="Bac_DnaA_C"/>
    <property type="match status" value="1"/>
</dbReference>
<dbReference type="Gene3D" id="1.10.8.60">
    <property type="match status" value="1"/>
</dbReference>
<comment type="caution">
    <text evidence="15">The sequence shown here is derived from an EMBL/GenBank/DDBJ whole genome shotgun (WGS) entry which is preliminary data.</text>
</comment>
<evidence type="ECO:0000256" key="5">
    <source>
        <dbReference type="ARBA" id="ARBA00022840"/>
    </source>
</evidence>
<dbReference type="Pfam" id="PF00308">
    <property type="entry name" value="Bac_DnaA"/>
    <property type="match status" value="1"/>
</dbReference>
<feature type="binding site" evidence="8">
    <location>
        <position position="238"/>
    </location>
    <ligand>
        <name>ATP</name>
        <dbReference type="ChEBI" id="CHEBI:30616"/>
    </ligand>
</feature>
<dbReference type="RefSeq" id="WP_340330361.1">
    <property type="nucleotide sequence ID" value="NZ_JAZHOF010000005.1"/>
</dbReference>
<comment type="similarity">
    <text evidence="1 8 11">Belongs to the DnaA family.</text>
</comment>
<dbReference type="InterPro" id="IPR010921">
    <property type="entry name" value="Trp_repressor/repl_initiator"/>
</dbReference>
<comment type="function">
    <text evidence="8 10">Plays an essential role in the initiation and regulation of chromosomal replication. ATP-DnaA binds to the origin of replication (oriC) to initiate formation of the DNA replication initiation complex once per cell cycle. Binds the DnaA box (a 9 base pair repeat at the origin) and separates the double-stranded (ds)DNA. Forms a right-handed helical filament on oriC DNA; dsDNA binds to the exterior of the filament while single-stranded (ss)DNA is stabiized in the filament's interior. The ATP-DnaA-oriC complex binds and stabilizes one strand of the AT-rich DNA unwinding element (DUE), permitting loading of DNA polymerase. After initiation quickly degrades to an ADP-DnaA complex that is not apt for DNA replication. Binds acidic phospholipids.</text>
</comment>
<keyword evidence="6 8" id="KW-0446">Lipid-binding</keyword>
<dbReference type="SMART" id="SM00760">
    <property type="entry name" value="Bac_DnaA_C"/>
    <property type="match status" value="1"/>
</dbReference>
<dbReference type="GO" id="GO:0008289">
    <property type="term" value="F:lipid binding"/>
    <property type="evidence" value="ECO:0007669"/>
    <property type="project" value="UniProtKB-KW"/>
</dbReference>
<feature type="domain" description="AAA+ ATPase" evidence="13">
    <location>
        <begin position="227"/>
        <end position="368"/>
    </location>
</feature>
<keyword evidence="16" id="KW-1185">Reference proteome</keyword>
<feature type="region of interest" description="Domain I, interacts with DnaA modulators" evidence="8">
    <location>
        <begin position="1"/>
        <end position="157"/>
    </location>
</feature>
<feature type="region of interest" description="Disordered" evidence="12">
    <location>
        <begin position="170"/>
        <end position="190"/>
    </location>
</feature>
<dbReference type="Proteomes" id="UP001378188">
    <property type="component" value="Unassembled WGS sequence"/>
</dbReference>
<feature type="domain" description="Chromosomal replication initiator DnaA C-terminal" evidence="14">
    <location>
        <begin position="443"/>
        <end position="512"/>
    </location>
</feature>
<dbReference type="FunFam" id="1.10.1750.10:FF:000002">
    <property type="entry name" value="Chromosomal replication initiator protein DnaA"/>
    <property type="match status" value="1"/>
</dbReference>
<keyword evidence="4 8" id="KW-0547">Nucleotide-binding</keyword>
<evidence type="ECO:0000256" key="2">
    <source>
        <dbReference type="ARBA" id="ARBA00022490"/>
    </source>
</evidence>
<dbReference type="InterPro" id="IPR024633">
    <property type="entry name" value="DnaA_N_dom"/>
</dbReference>
<comment type="caution">
    <text evidence="8">Lacks conserved residue(s) required for the propagation of feature annotation.</text>
</comment>
<dbReference type="SMART" id="SM00382">
    <property type="entry name" value="AAA"/>
    <property type="match status" value="1"/>
</dbReference>
<evidence type="ECO:0000259" key="14">
    <source>
        <dbReference type="SMART" id="SM00760"/>
    </source>
</evidence>
<keyword evidence="5 8" id="KW-0067">ATP-binding</keyword>
<dbReference type="HAMAP" id="MF_00377">
    <property type="entry name" value="DnaA_bact"/>
    <property type="match status" value="1"/>
</dbReference>
<dbReference type="Gene3D" id="1.10.1750.10">
    <property type="match status" value="1"/>
</dbReference>
<comment type="subcellular location">
    <subcellularLocation>
        <location evidence="8">Cytoplasm</location>
    </subcellularLocation>
</comment>
<evidence type="ECO:0000313" key="15">
    <source>
        <dbReference type="EMBL" id="MEJ8572667.1"/>
    </source>
</evidence>
<feature type="binding site" evidence="8">
    <location>
        <position position="240"/>
    </location>
    <ligand>
        <name>ATP</name>
        <dbReference type="ChEBI" id="CHEBI:30616"/>
    </ligand>
</feature>
<protein>
    <recommendedName>
        <fullName evidence="8 9">Chromosomal replication initiator protein DnaA</fullName>
    </recommendedName>
</protein>
<dbReference type="PROSITE" id="PS01008">
    <property type="entry name" value="DNAA"/>
    <property type="match status" value="1"/>
</dbReference>
<feature type="compositionally biased region" description="Basic and acidic residues" evidence="12">
    <location>
        <begin position="41"/>
        <end position="51"/>
    </location>
</feature>
<dbReference type="GO" id="GO:0005737">
    <property type="term" value="C:cytoplasm"/>
    <property type="evidence" value="ECO:0007669"/>
    <property type="project" value="UniProtKB-SubCell"/>
</dbReference>
<evidence type="ECO:0000313" key="16">
    <source>
        <dbReference type="Proteomes" id="UP001378188"/>
    </source>
</evidence>
<name>A0AAW9RG97_9HYPH</name>
<dbReference type="InterPro" id="IPR001957">
    <property type="entry name" value="Chromosome_initiator_DnaA"/>
</dbReference>
<evidence type="ECO:0000256" key="8">
    <source>
        <dbReference type="HAMAP-Rule" id="MF_00377"/>
    </source>
</evidence>
<dbReference type="InterPro" id="IPR027417">
    <property type="entry name" value="P-loop_NTPase"/>
</dbReference>
<gene>
    <name evidence="8 15" type="primary">dnaA</name>
    <name evidence="15" type="ORF">V3328_14345</name>
</gene>
<evidence type="ECO:0000256" key="10">
    <source>
        <dbReference type="RuleBase" id="RU000577"/>
    </source>
</evidence>
<dbReference type="Gene3D" id="3.30.300.180">
    <property type="match status" value="1"/>
</dbReference>
<dbReference type="InterPro" id="IPR038454">
    <property type="entry name" value="DnaA_N_sf"/>
</dbReference>
<dbReference type="SUPFAM" id="SSF52540">
    <property type="entry name" value="P-loop containing nucleoside triphosphate hydrolases"/>
    <property type="match status" value="1"/>
</dbReference>
<dbReference type="AlphaFoldDB" id="A0AAW9RG97"/>
<feature type="binding site" evidence="8">
    <location>
        <position position="242"/>
    </location>
    <ligand>
        <name>ATP</name>
        <dbReference type="ChEBI" id="CHEBI:30616"/>
    </ligand>
</feature>
<reference evidence="15 16" key="1">
    <citation type="submission" date="2024-02" db="EMBL/GenBank/DDBJ databases">
        <title>Genome analysis and characterization of Microbaculum marinisediminis sp. nov., isolated from marine sediment.</title>
        <authorList>
            <person name="Du Z.-J."/>
            <person name="Ye Y.-Q."/>
            <person name="Zhang Z.-R."/>
            <person name="Yuan S.-M."/>
            <person name="Zhang X.-Y."/>
        </authorList>
    </citation>
    <scope>NUCLEOTIDE SEQUENCE [LARGE SCALE GENOMIC DNA]</scope>
    <source>
        <strain evidence="15 16">SDUM1044001</strain>
    </source>
</reference>
<keyword evidence="3 8" id="KW-0235">DNA replication</keyword>
<evidence type="ECO:0000259" key="13">
    <source>
        <dbReference type="SMART" id="SM00382"/>
    </source>
</evidence>
<keyword evidence="7 8" id="KW-0238">DNA-binding</keyword>
<dbReference type="InterPro" id="IPR013317">
    <property type="entry name" value="DnaA_dom"/>
</dbReference>
<accession>A0AAW9RG97</accession>
<sequence length="538" mass="58838">MELGQSGAPRLIDDEAIDRVEMPGGGASAGCDGGGRPAALDGRDDRDDQRGDRRKAVRAGSGDHSDAWGRIFKRMRAEFGEDIYRSWFKGLAFVEVSGMTAVLSVPTPFLRMWLRTNYGTRILALWRAENVGVERIDIRVRGVETAQAAEKSQSQAAAVVRRPKEITGAEAGAAKAAGKPQSAQGGPLDSAPLDPRYRFSSFAVGASNKIAHDTALAMARAGSEGTMFNPLFIHGGVGRGKTHLLHAIAWEAAAANPQRRILYMSADQFVFRFVAALRSDSAIGFKEALRSIDLLLIDDLQFLQGKATHREFGHTMSAMIEGCRQVVIVADRPPTELDGFDERTRSRLAGGLVAGIGNQELALRRQILEARVKALADRGQKIELPAEVLDYVARHVSSSGRELEGALNRLAAYCCYAGMPITVDLAERVIRDLVAAQERPQIRIEDIQRVVAGHYQVSRSDLVSSRRTRAIVVPRQIAMYLAKVLTPRSLPEIGRRFGNRDHTTVLHAVRKIEGLIGNDKGLARDIEALRRRIEDGEA</sequence>
<feature type="region of interest" description="Domain IV, binds dsDNA" evidence="8">
    <location>
        <begin position="415"/>
        <end position="538"/>
    </location>
</feature>
<evidence type="ECO:0000256" key="7">
    <source>
        <dbReference type="ARBA" id="ARBA00023125"/>
    </source>
</evidence>
<dbReference type="Pfam" id="PF11638">
    <property type="entry name" value="DnaA_N"/>
    <property type="match status" value="1"/>
</dbReference>
<dbReference type="PANTHER" id="PTHR30050:SF2">
    <property type="entry name" value="CHROMOSOMAL REPLICATION INITIATOR PROTEIN DNAA"/>
    <property type="match status" value="1"/>
</dbReference>
<evidence type="ECO:0000256" key="6">
    <source>
        <dbReference type="ARBA" id="ARBA00023121"/>
    </source>
</evidence>
<feature type="compositionally biased region" description="Low complexity" evidence="12">
    <location>
        <begin position="170"/>
        <end position="187"/>
    </location>
</feature>
<dbReference type="GO" id="GO:0005524">
    <property type="term" value="F:ATP binding"/>
    <property type="evidence" value="ECO:0007669"/>
    <property type="project" value="UniProtKB-UniRule"/>
</dbReference>
<dbReference type="GO" id="GO:0006275">
    <property type="term" value="P:regulation of DNA replication"/>
    <property type="evidence" value="ECO:0007669"/>
    <property type="project" value="UniProtKB-UniRule"/>
</dbReference>
<evidence type="ECO:0000256" key="3">
    <source>
        <dbReference type="ARBA" id="ARBA00022705"/>
    </source>
</evidence>
<dbReference type="SUPFAM" id="SSF48295">
    <property type="entry name" value="TrpR-like"/>
    <property type="match status" value="1"/>
</dbReference>
<dbReference type="InterPro" id="IPR020591">
    <property type="entry name" value="Chromosome_initiator_DnaA-like"/>
</dbReference>
<dbReference type="CDD" id="cd06571">
    <property type="entry name" value="Bac_DnaA_C"/>
    <property type="match status" value="1"/>
</dbReference>
<feature type="binding site" evidence="8">
    <location>
        <position position="241"/>
    </location>
    <ligand>
        <name>ATP</name>
        <dbReference type="ChEBI" id="CHEBI:30616"/>
    </ligand>
</feature>
<dbReference type="EMBL" id="JAZHOF010000005">
    <property type="protein sequence ID" value="MEJ8572667.1"/>
    <property type="molecule type" value="Genomic_DNA"/>
</dbReference>
<dbReference type="PRINTS" id="PR00051">
    <property type="entry name" value="DNAA"/>
</dbReference>
<dbReference type="PANTHER" id="PTHR30050">
    <property type="entry name" value="CHROMOSOMAL REPLICATION INITIATOR PROTEIN DNAA"/>
    <property type="match status" value="1"/>
</dbReference>
<comment type="subunit">
    <text evidence="8">Oligomerizes as a right-handed, spiral filament on DNA at oriC.</text>
</comment>
<feature type="compositionally biased region" description="Basic and acidic residues" evidence="12">
    <location>
        <begin position="11"/>
        <end position="21"/>
    </location>
</feature>
<dbReference type="InterPro" id="IPR018312">
    <property type="entry name" value="Chromosome_initiator_DnaA_CS"/>
</dbReference>